<dbReference type="EMBL" id="CP119958">
    <property type="protein sequence ID" value="WFD37140.1"/>
    <property type="molecule type" value="Genomic_DNA"/>
</dbReference>
<comment type="cofactor">
    <cofactor evidence="1">
        <name>a divalent metal cation</name>
        <dbReference type="ChEBI" id="CHEBI:60240"/>
    </cofactor>
</comment>
<dbReference type="Gene3D" id="2.40.50.140">
    <property type="entry name" value="Nucleic acid-binding proteins"/>
    <property type="match status" value="1"/>
</dbReference>
<dbReference type="Gene3D" id="3.30.470.30">
    <property type="entry name" value="DNA ligase/mRNA capping enzyme"/>
    <property type="match status" value="1"/>
</dbReference>
<dbReference type="SUPFAM" id="SSF50249">
    <property type="entry name" value="Nucleic acid-binding proteins"/>
    <property type="match status" value="1"/>
</dbReference>
<protein>
    <recommendedName>
        <fullName evidence="7">SWIM-type domain-containing protein</fullName>
    </recommendedName>
</protein>
<dbReference type="CDD" id="cd07896">
    <property type="entry name" value="Adenylation_kDNA_ligase_like"/>
    <property type="match status" value="1"/>
</dbReference>
<dbReference type="GO" id="GO:0003910">
    <property type="term" value="F:DNA ligase (ATP) activity"/>
    <property type="evidence" value="ECO:0007669"/>
    <property type="project" value="InterPro"/>
</dbReference>
<dbReference type="InterPro" id="IPR012340">
    <property type="entry name" value="NA-bd_OB-fold"/>
</dbReference>
<dbReference type="RefSeq" id="XP_060120037.1">
    <property type="nucleotide sequence ID" value="XM_060264054.1"/>
</dbReference>
<organism evidence="8 9">
    <name type="scientific">Malassezia japonica</name>
    <dbReference type="NCBI Taxonomy" id="223818"/>
    <lineage>
        <taxon>Eukaryota</taxon>
        <taxon>Fungi</taxon>
        <taxon>Dikarya</taxon>
        <taxon>Basidiomycota</taxon>
        <taxon>Ustilaginomycotina</taxon>
        <taxon>Malasseziomycetes</taxon>
        <taxon>Malasseziales</taxon>
        <taxon>Malasseziaceae</taxon>
        <taxon>Malassezia</taxon>
    </lineage>
</organism>
<dbReference type="Pfam" id="PF01068">
    <property type="entry name" value="DNA_ligase_A_M"/>
    <property type="match status" value="1"/>
</dbReference>
<keyword evidence="6" id="KW-0479">Metal-binding</keyword>
<dbReference type="PROSITE" id="PS50966">
    <property type="entry name" value="ZF_SWIM"/>
    <property type="match status" value="1"/>
</dbReference>
<dbReference type="InterPro" id="IPR029319">
    <property type="entry name" value="DNA_ligase_OB"/>
</dbReference>
<evidence type="ECO:0000256" key="6">
    <source>
        <dbReference type="PROSITE-ProRule" id="PRU00325"/>
    </source>
</evidence>
<dbReference type="GO" id="GO:0006281">
    <property type="term" value="P:DNA repair"/>
    <property type="evidence" value="ECO:0007669"/>
    <property type="project" value="UniProtKB-KW"/>
</dbReference>
<gene>
    <name evidence="8" type="ORF">MJAP1_000082</name>
</gene>
<dbReference type="PROSITE" id="PS00333">
    <property type="entry name" value="DNA_LIGASE_A2"/>
    <property type="match status" value="1"/>
</dbReference>
<dbReference type="Gene3D" id="3.30.1490.70">
    <property type="match status" value="1"/>
</dbReference>
<dbReference type="GO" id="GO:0008270">
    <property type="term" value="F:zinc ion binding"/>
    <property type="evidence" value="ECO:0007669"/>
    <property type="project" value="UniProtKB-KW"/>
</dbReference>
<dbReference type="InterPro" id="IPR012310">
    <property type="entry name" value="DNA_ligase_ATP-dep_cent"/>
</dbReference>
<dbReference type="CDD" id="cd08041">
    <property type="entry name" value="OBF_kDNA_ligase_like"/>
    <property type="match status" value="1"/>
</dbReference>
<evidence type="ECO:0000256" key="5">
    <source>
        <dbReference type="ARBA" id="ARBA00023204"/>
    </source>
</evidence>
<keyword evidence="3" id="KW-0235">DNA replication</keyword>
<accession>A0AAF0J8I1</accession>
<dbReference type="PANTHER" id="PTHR47810">
    <property type="entry name" value="DNA LIGASE"/>
    <property type="match status" value="1"/>
</dbReference>
<keyword evidence="6" id="KW-0862">Zinc</keyword>
<keyword evidence="6" id="KW-0863">Zinc-finger</keyword>
<reference evidence="8" key="1">
    <citation type="submission" date="2023-03" db="EMBL/GenBank/DDBJ databases">
        <title>Mating type loci evolution in Malassezia.</title>
        <authorList>
            <person name="Coelho M.A."/>
        </authorList>
    </citation>
    <scope>NUCLEOTIDE SEQUENCE</scope>
    <source>
        <strain evidence="8">CBS 9431</strain>
    </source>
</reference>
<dbReference type="Proteomes" id="UP001217754">
    <property type="component" value="Chromosome 1"/>
</dbReference>
<dbReference type="GeneID" id="85223731"/>
<keyword evidence="5" id="KW-0234">DNA repair</keyword>
<dbReference type="GO" id="GO:0005524">
    <property type="term" value="F:ATP binding"/>
    <property type="evidence" value="ECO:0007669"/>
    <property type="project" value="InterPro"/>
</dbReference>
<dbReference type="InterPro" id="IPR016059">
    <property type="entry name" value="DNA_ligase_ATP-dep_CS"/>
</dbReference>
<keyword evidence="9" id="KW-1185">Reference proteome</keyword>
<evidence type="ECO:0000259" key="7">
    <source>
        <dbReference type="PROSITE" id="PS50966"/>
    </source>
</evidence>
<dbReference type="GO" id="GO:0006260">
    <property type="term" value="P:DNA replication"/>
    <property type="evidence" value="ECO:0007669"/>
    <property type="project" value="UniProtKB-KW"/>
</dbReference>
<dbReference type="AlphaFoldDB" id="A0AAF0J8I1"/>
<dbReference type="InterPro" id="IPR050326">
    <property type="entry name" value="NAD_dep_DNA_ligaseB"/>
</dbReference>
<sequence length="378" mass="42612">MANGAPIDAVTGAVRTGPLGEECTIYPAILIEPGEKYRASESVVVQRYSAHYACSCPAWRFHAEKDVRLRSCEHLAEVLGEAYEAARMELGEMRVIGRQDHRVHLLLASTWPTRSDGAPRRTGDALDPTDWWISEKLDGVRALWDGQRLWSRRGKEWNAPRWFLEQLPRDLTLDGELWMGRGLFEHTSGVCRSHRQDEWEHVKYMVFDTPSFPDDPVEARWARLQAQFPAVSSDAMSTLRSSGVYFVEHVQCAGQEHLETLLEHALACDGEGLMLRRPTSLYEYKRSTSLYKLKPTLDAEARVLGYEDGQNQIVGLVGSLICETLSDPPRRFKVGSGLTDALRRDPPAIGTLINFQYGGIGSQGVPRFPRYRGVVVDR</sequence>
<evidence type="ECO:0000256" key="4">
    <source>
        <dbReference type="ARBA" id="ARBA00022763"/>
    </source>
</evidence>
<evidence type="ECO:0000313" key="8">
    <source>
        <dbReference type="EMBL" id="WFD37140.1"/>
    </source>
</evidence>
<feature type="domain" description="SWIM-type" evidence="7">
    <location>
        <begin position="41"/>
        <end position="83"/>
    </location>
</feature>
<dbReference type="PANTHER" id="PTHR47810:SF1">
    <property type="entry name" value="DNA LIGASE B"/>
    <property type="match status" value="1"/>
</dbReference>
<dbReference type="Pfam" id="PF14743">
    <property type="entry name" value="DNA_ligase_OB_2"/>
    <property type="match status" value="1"/>
</dbReference>
<name>A0AAF0J8I1_9BASI</name>
<evidence type="ECO:0000256" key="2">
    <source>
        <dbReference type="ARBA" id="ARBA00022598"/>
    </source>
</evidence>
<dbReference type="SUPFAM" id="SSF56091">
    <property type="entry name" value="DNA ligase/mRNA capping enzyme, catalytic domain"/>
    <property type="match status" value="1"/>
</dbReference>
<dbReference type="GO" id="GO:0006310">
    <property type="term" value="P:DNA recombination"/>
    <property type="evidence" value="ECO:0007669"/>
    <property type="project" value="InterPro"/>
</dbReference>
<proteinExistence type="predicted"/>
<dbReference type="InterPro" id="IPR007527">
    <property type="entry name" value="Znf_SWIM"/>
</dbReference>
<keyword evidence="4" id="KW-0227">DNA damage</keyword>
<evidence type="ECO:0000256" key="3">
    <source>
        <dbReference type="ARBA" id="ARBA00022705"/>
    </source>
</evidence>
<evidence type="ECO:0000313" key="9">
    <source>
        <dbReference type="Proteomes" id="UP001217754"/>
    </source>
</evidence>
<dbReference type="NCBIfam" id="NF006592">
    <property type="entry name" value="PRK09125.1"/>
    <property type="match status" value="1"/>
</dbReference>
<keyword evidence="2" id="KW-0436">Ligase</keyword>
<evidence type="ECO:0000256" key="1">
    <source>
        <dbReference type="ARBA" id="ARBA00001968"/>
    </source>
</evidence>